<dbReference type="Proteomes" id="UP000297195">
    <property type="component" value="Segment"/>
</dbReference>
<name>A0A4D6DWB2_9CAUD</name>
<accession>A0A4D6DWB2</accession>
<evidence type="ECO:0000313" key="1">
    <source>
        <dbReference type="EMBL" id="QBZ70605.1"/>
    </source>
</evidence>
<gene>
    <name evidence="1" type="ORF">pETSU_024</name>
</gene>
<sequence length="132" mass="14684">MFIEYVTLNLSFPTIQNTKTLECLGQGLMVLLDGHFNNGLDIDDTLLVHNAKLTMGDCASELCMNNDADFDIIYDNASNALTLTLATYCDDIKNFALQLTSIADIMMFEYPGMLRFCVREGVTQFGSGVLYI</sequence>
<dbReference type="EMBL" id="MK689364">
    <property type="protein sequence ID" value="QBZ70605.1"/>
    <property type="molecule type" value="Genomic_DNA"/>
</dbReference>
<reference evidence="1 2" key="1">
    <citation type="submission" date="2019-03" db="EMBL/GenBank/DDBJ databases">
        <authorList>
            <person name="Kim S.G."/>
            <person name="Park S.C."/>
        </authorList>
    </citation>
    <scope>NUCLEOTIDE SEQUENCE [LARGE SCALE GENOMIC DNA]</scope>
</reference>
<keyword evidence="2" id="KW-1185">Reference proteome</keyword>
<evidence type="ECO:0000313" key="2">
    <source>
        <dbReference type="Proteomes" id="UP000297195"/>
    </source>
</evidence>
<proteinExistence type="predicted"/>
<protein>
    <submittedName>
        <fullName evidence="1">Uncharacterized protein</fullName>
    </submittedName>
</protein>
<organism evidence="1 2">
    <name type="scientific">Edwardsiella phage pEt-SU</name>
    <dbReference type="NCBI Taxonomy" id="2562142"/>
    <lineage>
        <taxon>Viruses</taxon>
        <taxon>Duplodnaviria</taxon>
        <taxon>Heunggongvirae</taxon>
        <taxon>Uroviricota</taxon>
        <taxon>Caudoviricetes</taxon>
        <taxon>Chimalliviridae</taxon>
        <taxon>Petsuvirus</taxon>
        <taxon>Petsuvirus pEtSU</taxon>
    </lineage>
</organism>